<dbReference type="Gene3D" id="3.20.130.10">
    <property type="entry name" value="Fe-S hydro-lyase, tartrate dehydratase beta-type, catalytic domain"/>
    <property type="match status" value="1"/>
</dbReference>
<gene>
    <name evidence="4" type="ORF">WCD58_04110</name>
</gene>
<evidence type="ECO:0000256" key="2">
    <source>
        <dbReference type="ARBA" id="ARBA00023239"/>
    </source>
</evidence>
<evidence type="ECO:0000259" key="3">
    <source>
        <dbReference type="Pfam" id="PF05683"/>
    </source>
</evidence>
<comment type="caution">
    <text evidence="4">The sequence shown here is derived from an EMBL/GenBank/DDBJ whole genome shotgun (WGS) entry which is preliminary data.</text>
</comment>
<dbReference type="SUPFAM" id="SSF117457">
    <property type="entry name" value="FumA C-terminal domain-like"/>
    <property type="match status" value="1"/>
</dbReference>
<keyword evidence="2" id="KW-0456">Lyase</keyword>
<evidence type="ECO:0000313" key="5">
    <source>
        <dbReference type="Proteomes" id="UP001369736"/>
    </source>
</evidence>
<keyword evidence="5" id="KW-1185">Reference proteome</keyword>
<dbReference type="InterPro" id="IPR036660">
    <property type="entry name" value="Fe-S_hydroAse_TtdB_cat_sf"/>
</dbReference>
<feature type="domain" description="Fe-S hydro-lyase tartrate dehydratase beta-type catalytic" evidence="3">
    <location>
        <begin position="11"/>
        <end position="174"/>
    </location>
</feature>
<dbReference type="Pfam" id="PF05683">
    <property type="entry name" value="Fumerase_C"/>
    <property type="match status" value="1"/>
</dbReference>
<organism evidence="4 5">
    <name type="scientific">Actinomycetospora flava</name>
    <dbReference type="NCBI Taxonomy" id="3129232"/>
    <lineage>
        <taxon>Bacteria</taxon>
        <taxon>Bacillati</taxon>
        <taxon>Actinomycetota</taxon>
        <taxon>Actinomycetes</taxon>
        <taxon>Pseudonocardiales</taxon>
        <taxon>Pseudonocardiaceae</taxon>
        <taxon>Actinomycetospora</taxon>
    </lineage>
</organism>
<dbReference type="NCBIfam" id="TIGR00723">
    <property type="entry name" value="ttdB_fumA_fumB"/>
    <property type="match status" value="1"/>
</dbReference>
<name>A0ABU8M0D9_9PSEU</name>
<dbReference type="EMBL" id="JBBEGM010000001">
    <property type="protein sequence ID" value="MEJ2860325.1"/>
    <property type="molecule type" value="Genomic_DNA"/>
</dbReference>
<protein>
    <submittedName>
        <fullName evidence="4">FumA C-terminus/TtdB family hydratase beta subunit</fullName>
    </submittedName>
</protein>
<dbReference type="RefSeq" id="WP_337699761.1">
    <property type="nucleotide sequence ID" value="NZ_JBBEGM010000001.1"/>
</dbReference>
<dbReference type="PANTHER" id="PTHR43351:SF2">
    <property type="entry name" value="L(+)-TARTRATE DEHYDRATASE SUBUNIT BETA-RELATED"/>
    <property type="match status" value="1"/>
</dbReference>
<evidence type="ECO:0000313" key="4">
    <source>
        <dbReference type="EMBL" id="MEJ2860325.1"/>
    </source>
</evidence>
<sequence>MTDLRLPLDAGTVRELRSGDSVLLSGPLVTGRDAAHARFAAAIESGDPLPFDPDGETLYFVGPTPARPGHAIGAAGPTTASRMDAWSPLLVERGLRGMIGKGRRSDTVKDAMREHGCVYFGAIEGTAALLSQCITSSEVIAYSDLGAEAVHRLEVRDFPALVVNDLHGGDLYRDGPARWRRAPS</sequence>
<dbReference type="Proteomes" id="UP001369736">
    <property type="component" value="Unassembled WGS sequence"/>
</dbReference>
<evidence type="ECO:0000256" key="1">
    <source>
        <dbReference type="ARBA" id="ARBA00008876"/>
    </source>
</evidence>
<accession>A0ABU8M0D9</accession>
<dbReference type="PANTHER" id="PTHR43351">
    <property type="entry name" value="L(+)-TARTRATE DEHYDRATASE SUBUNIT BETA"/>
    <property type="match status" value="1"/>
</dbReference>
<dbReference type="InterPro" id="IPR004647">
    <property type="entry name" value="Fe-S_hydro-lyase_TtdB-typ_cat"/>
</dbReference>
<comment type="similarity">
    <text evidence="1">Belongs to the class-I fumarase family.</text>
</comment>
<reference evidence="4 5" key="1">
    <citation type="submission" date="2024-03" db="EMBL/GenBank/DDBJ databases">
        <title>Actinomycetospora sp. OC33-EN07, a novel actinomycete isolated from wild orchid (Aerides multiflora).</title>
        <authorList>
            <person name="Suriyachadkun C."/>
        </authorList>
    </citation>
    <scope>NUCLEOTIDE SEQUENCE [LARGE SCALE GENOMIC DNA]</scope>
    <source>
        <strain evidence="4 5">OC33-EN07</strain>
    </source>
</reference>
<proteinExistence type="inferred from homology"/>